<feature type="domain" description="N-acetyltransferase" evidence="1">
    <location>
        <begin position="8"/>
        <end position="179"/>
    </location>
</feature>
<dbReference type="RefSeq" id="XP_033680706.1">
    <property type="nucleotide sequence ID" value="XM_033836290.1"/>
</dbReference>
<dbReference type="Gene3D" id="3.40.630.30">
    <property type="match status" value="1"/>
</dbReference>
<accession>A0A6A6I6X6</accession>
<dbReference type="InterPro" id="IPR000182">
    <property type="entry name" value="GNAT_dom"/>
</dbReference>
<dbReference type="PANTHER" id="PTHR43305">
    <property type="entry name" value="FAMILY N-ACETYLTRANSFERASE, PUTATIVE (AFU_ORTHOLOGUE AFUA_2G01380)-RELATED"/>
    <property type="match status" value="1"/>
</dbReference>
<evidence type="ECO:0000313" key="2">
    <source>
        <dbReference type="EMBL" id="KAF2245702.1"/>
    </source>
</evidence>
<evidence type="ECO:0000259" key="1">
    <source>
        <dbReference type="PROSITE" id="PS51186"/>
    </source>
</evidence>
<name>A0A6A6I6X6_9PLEO</name>
<dbReference type="Proteomes" id="UP000800094">
    <property type="component" value="Unassembled WGS sequence"/>
</dbReference>
<organism evidence="2 3">
    <name type="scientific">Trematosphaeria pertusa</name>
    <dbReference type="NCBI Taxonomy" id="390896"/>
    <lineage>
        <taxon>Eukaryota</taxon>
        <taxon>Fungi</taxon>
        <taxon>Dikarya</taxon>
        <taxon>Ascomycota</taxon>
        <taxon>Pezizomycotina</taxon>
        <taxon>Dothideomycetes</taxon>
        <taxon>Pleosporomycetidae</taxon>
        <taxon>Pleosporales</taxon>
        <taxon>Massarineae</taxon>
        <taxon>Trematosphaeriaceae</taxon>
        <taxon>Trematosphaeria</taxon>
    </lineage>
</organism>
<dbReference type="Pfam" id="PF00583">
    <property type="entry name" value="Acetyltransf_1"/>
    <property type="match status" value="1"/>
</dbReference>
<dbReference type="GeneID" id="54589620"/>
<evidence type="ECO:0000313" key="3">
    <source>
        <dbReference type="Proteomes" id="UP000800094"/>
    </source>
</evidence>
<keyword evidence="3" id="KW-1185">Reference proteome</keyword>
<proteinExistence type="predicted"/>
<reference evidence="2" key="1">
    <citation type="journal article" date="2020" name="Stud. Mycol.">
        <title>101 Dothideomycetes genomes: a test case for predicting lifestyles and emergence of pathogens.</title>
        <authorList>
            <person name="Haridas S."/>
            <person name="Albert R."/>
            <person name="Binder M."/>
            <person name="Bloem J."/>
            <person name="Labutti K."/>
            <person name="Salamov A."/>
            <person name="Andreopoulos B."/>
            <person name="Baker S."/>
            <person name="Barry K."/>
            <person name="Bills G."/>
            <person name="Bluhm B."/>
            <person name="Cannon C."/>
            <person name="Castanera R."/>
            <person name="Culley D."/>
            <person name="Daum C."/>
            <person name="Ezra D."/>
            <person name="Gonzalez J."/>
            <person name="Henrissat B."/>
            <person name="Kuo A."/>
            <person name="Liang C."/>
            <person name="Lipzen A."/>
            <person name="Lutzoni F."/>
            <person name="Magnuson J."/>
            <person name="Mondo S."/>
            <person name="Nolan M."/>
            <person name="Ohm R."/>
            <person name="Pangilinan J."/>
            <person name="Park H.-J."/>
            <person name="Ramirez L."/>
            <person name="Alfaro M."/>
            <person name="Sun H."/>
            <person name="Tritt A."/>
            <person name="Yoshinaga Y."/>
            <person name="Zwiers L.-H."/>
            <person name="Turgeon B."/>
            <person name="Goodwin S."/>
            <person name="Spatafora J."/>
            <person name="Crous P."/>
            <person name="Grigoriev I."/>
        </authorList>
    </citation>
    <scope>NUCLEOTIDE SEQUENCE</scope>
    <source>
        <strain evidence="2">CBS 122368</strain>
    </source>
</reference>
<dbReference type="OrthoDB" id="41532at2759"/>
<dbReference type="InterPro" id="IPR016181">
    <property type="entry name" value="Acyl_CoA_acyltransferase"/>
</dbReference>
<dbReference type="InterPro" id="IPR052777">
    <property type="entry name" value="Acetyltransferase_Enz"/>
</dbReference>
<dbReference type="AlphaFoldDB" id="A0A6A6I6X6"/>
<dbReference type="GO" id="GO:0016747">
    <property type="term" value="F:acyltransferase activity, transferring groups other than amino-acyl groups"/>
    <property type="evidence" value="ECO:0007669"/>
    <property type="project" value="InterPro"/>
</dbReference>
<dbReference type="EMBL" id="ML987200">
    <property type="protein sequence ID" value="KAF2245702.1"/>
    <property type="molecule type" value="Genomic_DNA"/>
</dbReference>
<sequence length="179" mass="19545">MAEQSGVIIIPAQFPRDREVVASLFAAYAKSLEIDLTFQAFEEELAQLPGKYAPSNGGALFLAHASHPAPTLKTPPHLSPPPSQPKAIGCVALRGFSPPHICELKRLYIAPDSRGLGAGRDLLEAVLARARELGYREMLLDTLPSMVAARKMYAQYGFEEVGKYYESPIEGTTFMKLVL</sequence>
<dbReference type="PROSITE" id="PS51186">
    <property type="entry name" value="GNAT"/>
    <property type="match status" value="1"/>
</dbReference>
<gene>
    <name evidence="2" type="ORF">BU26DRAFT_74079</name>
</gene>
<dbReference type="CDD" id="cd04301">
    <property type="entry name" value="NAT_SF"/>
    <property type="match status" value="1"/>
</dbReference>
<keyword evidence="2" id="KW-0808">Transferase</keyword>
<protein>
    <submittedName>
        <fullName evidence="2">Acetyltransferase</fullName>
    </submittedName>
</protein>
<dbReference type="PANTHER" id="PTHR43305:SF1">
    <property type="entry name" value="FAMILY N-ACETYLTRANSFERASE, PUTATIVE (AFU_ORTHOLOGUE AFUA_2G01380)-RELATED"/>
    <property type="match status" value="1"/>
</dbReference>
<dbReference type="SUPFAM" id="SSF55729">
    <property type="entry name" value="Acyl-CoA N-acyltransferases (Nat)"/>
    <property type="match status" value="1"/>
</dbReference>